<dbReference type="HOGENOM" id="CLU_033617_2_1_14"/>
<protein>
    <recommendedName>
        <fullName evidence="10">Small ribosomal subunit biogenesis GTPase RsgA</fullName>
        <ecNumber evidence="10">3.6.1.-</ecNumber>
    </recommendedName>
</protein>
<dbReference type="HAMAP" id="MF_01820">
    <property type="entry name" value="GTPase_RsgA"/>
    <property type="match status" value="1"/>
</dbReference>
<keyword evidence="14" id="KW-1185">Reference proteome</keyword>
<evidence type="ECO:0000256" key="6">
    <source>
        <dbReference type="ARBA" id="ARBA00022801"/>
    </source>
</evidence>
<dbReference type="Pfam" id="PF03193">
    <property type="entry name" value="RsgA_GTPase"/>
    <property type="match status" value="1"/>
</dbReference>
<evidence type="ECO:0000256" key="10">
    <source>
        <dbReference type="HAMAP-Rule" id="MF_01820"/>
    </source>
</evidence>
<reference evidence="13 14" key="1">
    <citation type="journal article" date="2013" name="Genome Biol. Evol.">
        <title>Comparison of metabolic capacities and inference of gene content evolution in mosquito-associated Spiroplasma diminutum and S. taiwanense.</title>
        <authorList>
            <person name="Lo W.S."/>
            <person name="Ku C."/>
            <person name="Chen L.L."/>
            <person name="Chang T.H."/>
            <person name="Kuo C.H."/>
        </authorList>
    </citation>
    <scope>NUCLEOTIDE SEQUENCE [LARGE SCALE GENOMIC DNA]</scope>
    <source>
        <strain evidence="13">CT-1</strain>
    </source>
</reference>
<dbReference type="InterPro" id="IPR027417">
    <property type="entry name" value="P-loop_NTPase"/>
</dbReference>
<comment type="subunit">
    <text evidence="10">Monomer. Associates with 30S ribosomal subunit, binds 16S rRNA.</text>
</comment>
<keyword evidence="7 10" id="KW-0862">Zinc</keyword>
<dbReference type="EMBL" id="CP005074">
    <property type="protein sequence ID" value="AGR41523.1"/>
    <property type="molecule type" value="Genomic_DNA"/>
</dbReference>
<keyword evidence="8 10" id="KW-0694">RNA-binding</keyword>
<dbReference type="InterPro" id="IPR031944">
    <property type="entry name" value="RsgA_N"/>
</dbReference>
<comment type="subcellular location">
    <subcellularLocation>
        <location evidence="10">Cytoplasm</location>
    </subcellularLocation>
</comment>
<feature type="binding site" evidence="10">
    <location>
        <position position="250"/>
    </location>
    <ligand>
        <name>Zn(2+)</name>
        <dbReference type="ChEBI" id="CHEBI:29105"/>
    </ligand>
</feature>
<comment type="similarity">
    <text evidence="10">Belongs to the TRAFAC class YlqF/YawG GTPase family. RsgA subfamily.</text>
</comment>
<evidence type="ECO:0000259" key="11">
    <source>
        <dbReference type="PROSITE" id="PS50936"/>
    </source>
</evidence>
<dbReference type="Gene3D" id="1.10.40.50">
    <property type="entry name" value="Probable gtpase engc, domain 3"/>
    <property type="match status" value="1"/>
</dbReference>
<keyword evidence="2 10" id="KW-0690">Ribosome biogenesis</keyword>
<dbReference type="GO" id="GO:0019843">
    <property type="term" value="F:rRNA binding"/>
    <property type="evidence" value="ECO:0007669"/>
    <property type="project" value="UniProtKB-KW"/>
</dbReference>
<evidence type="ECO:0000256" key="5">
    <source>
        <dbReference type="ARBA" id="ARBA00022741"/>
    </source>
</evidence>
<dbReference type="PROSITE" id="PS51721">
    <property type="entry name" value="G_CP"/>
    <property type="match status" value="1"/>
</dbReference>
<comment type="function">
    <text evidence="10">One of several proteins that assist in the late maturation steps of the functional core of the 30S ribosomal subunit. Helps release RbfA from mature subunits. May play a role in the assembly of ribosomal proteins into the subunit. Circularly permuted GTPase that catalyzes slow GTP hydrolysis, GTPase activity is stimulated by the 30S ribosomal subunit.</text>
</comment>
<dbReference type="RefSeq" id="WP_020834662.1">
    <property type="nucleotide sequence ID" value="NC_021846.1"/>
</dbReference>
<dbReference type="OrthoDB" id="9809485at2"/>
<evidence type="ECO:0000256" key="1">
    <source>
        <dbReference type="ARBA" id="ARBA00022490"/>
    </source>
</evidence>
<dbReference type="GO" id="GO:0005525">
    <property type="term" value="F:GTP binding"/>
    <property type="evidence" value="ECO:0007669"/>
    <property type="project" value="UniProtKB-UniRule"/>
</dbReference>
<dbReference type="InterPro" id="IPR030378">
    <property type="entry name" value="G_CP_dom"/>
</dbReference>
<dbReference type="SUPFAM" id="SSF52540">
    <property type="entry name" value="P-loop containing nucleoside triphosphate hydrolases"/>
    <property type="match status" value="1"/>
</dbReference>
<dbReference type="KEGG" id="stai:STAIW_v1c09370"/>
<keyword evidence="5 10" id="KW-0547">Nucleotide-binding</keyword>
<dbReference type="PANTHER" id="PTHR32120">
    <property type="entry name" value="SMALL RIBOSOMAL SUBUNIT BIOGENESIS GTPASE RSGA"/>
    <property type="match status" value="1"/>
</dbReference>
<dbReference type="GO" id="GO:0005737">
    <property type="term" value="C:cytoplasm"/>
    <property type="evidence" value="ECO:0007669"/>
    <property type="project" value="UniProtKB-SubCell"/>
</dbReference>
<evidence type="ECO:0000256" key="2">
    <source>
        <dbReference type="ARBA" id="ARBA00022517"/>
    </source>
</evidence>
<dbReference type="eggNOG" id="COG1162">
    <property type="taxonomic scope" value="Bacteria"/>
</dbReference>
<evidence type="ECO:0000313" key="13">
    <source>
        <dbReference type="EMBL" id="AGR41523.1"/>
    </source>
</evidence>
<feature type="binding site" evidence="10">
    <location>
        <position position="257"/>
    </location>
    <ligand>
        <name>Zn(2+)</name>
        <dbReference type="ChEBI" id="CHEBI:29105"/>
    </ligand>
</feature>
<dbReference type="STRING" id="1276220.STAIW_v1c09370"/>
<dbReference type="NCBIfam" id="TIGR00157">
    <property type="entry name" value="ribosome small subunit-dependent GTPase A"/>
    <property type="match status" value="1"/>
</dbReference>
<keyword evidence="1 10" id="KW-0963">Cytoplasm</keyword>
<feature type="domain" description="CP-type G" evidence="12">
    <location>
        <begin position="66"/>
        <end position="226"/>
    </location>
</feature>
<evidence type="ECO:0000256" key="8">
    <source>
        <dbReference type="ARBA" id="ARBA00022884"/>
    </source>
</evidence>
<dbReference type="AlphaFoldDB" id="S5MCS5"/>
<dbReference type="InterPro" id="IPR012340">
    <property type="entry name" value="NA-bd_OB-fold"/>
</dbReference>
<evidence type="ECO:0000256" key="3">
    <source>
        <dbReference type="ARBA" id="ARBA00022723"/>
    </source>
</evidence>
<accession>S5MCS5</accession>
<dbReference type="CDD" id="cd04466">
    <property type="entry name" value="S1_YloQ_GTPase"/>
    <property type="match status" value="1"/>
</dbReference>
<gene>
    <name evidence="13" type="primary">engC</name>
    <name evidence="10" type="synonym">rsgA</name>
    <name evidence="13" type="ORF">STAIW_v1c09370</name>
</gene>
<dbReference type="GO" id="GO:0042274">
    <property type="term" value="P:ribosomal small subunit biogenesis"/>
    <property type="evidence" value="ECO:0007669"/>
    <property type="project" value="UniProtKB-UniRule"/>
</dbReference>
<dbReference type="GO" id="GO:0046872">
    <property type="term" value="F:metal ion binding"/>
    <property type="evidence" value="ECO:0007669"/>
    <property type="project" value="UniProtKB-KW"/>
</dbReference>
<feature type="domain" description="EngC GTPase" evidence="11">
    <location>
        <begin position="75"/>
        <end position="224"/>
    </location>
</feature>
<keyword evidence="3 10" id="KW-0479">Metal-binding</keyword>
<dbReference type="Gene3D" id="2.40.50.140">
    <property type="entry name" value="Nucleic acid-binding proteins"/>
    <property type="match status" value="1"/>
</dbReference>
<dbReference type="Pfam" id="PF16745">
    <property type="entry name" value="RsgA_N"/>
    <property type="match status" value="1"/>
</dbReference>
<feature type="binding site" evidence="10">
    <location>
        <begin position="169"/>
        <end position="177"/>
    </location>
    <ligand>
        <name>GTP</name>
        <dbReference type="ChEBI" id="CHEBI:37565"/>
    </ligand>
</feature>
<dbReference type="InterPro" id="IPR010914">
    <property type="entry name" value="RsgA_GTPase_dom"/>
</dbReference>
<comment type="cofactor">
    <cofactor evidence="10">
        <name>Zn(2+)</name>
        <dbReference type="ChEBI" id="CHEBI:29105"/>
    </cofactor>
    <text evidence="10">Binds 1 zinc ion per subunit.</text>
</comment>
<evidence type="ECO:0000259" key="12">
    <source>
        <dbReference type="PROSITE" id="PS51721"/>
    </source>
</evidence>
<dbReference type="InterPro" id="IPR004881">
    <property type="entry name" value="Ribosome_biogen_GTPase_RsgA"/>
</dbReference>
<feature type="binding site" evidence="10">
    <location>
        <position position="264"/>
    </location>
    <ligand>
        <name>Zn(2+)</name>
        <dbReference type="ChEBI" id="CHEBI:29105"/>
    </ligand>
</feature>
<dbReference type="EC" id="3.6.1.-" evidence="10"/>
<dbReference type="PANTHER" id="PTHR32120:SF11">
    <property type="entry name" value="SMALL RIBOSOMAL SUBUNIT BIOGENESIS GTPASE RSGA 1, MITOCHONDRIAL-RELATED"/>
    <property type="match status" value="1"/>
</dbReference>
<evidence type="ECO:0000313" key="14">
    <source>
        <dbReference type="Proteomes" id="UP000014984"/>
    </source>
</evidence>
<keyword evidence="9 10" id="KW-0342">GTP-binding</keyword>
<organism evidence="13 14">
    <name type="scientific">Spiroplasma taiwanense CT-1</name>
    <dbReference type="NCBI Taxonomy" id="1276220"/>
    <lineage>
        <taxon>Bacteria</taxon>
        <taxon>Bacillati</taxon>
        <taxon>Mycoplasmatota</taxon>
        <taxon>Mollicutes</taxon>
        <taxon>Entomoplasmatales</taxon>
        <taxon>Spiroplasmataceae</taxon>
        <taxon>Spiroplasma</taxon>
    </lineage>
</organism>
<dbReference type="PROSITE" id="PS50936">
    <property type="entry name" value="ENGC_GTPASE"/>
    <property type="match status" value="1"/>
</dbReference>
<keyword evidence="6 10" id="KW-0378">Hydrolase</keyword>
<proteinExistence type="inferred from homology"/>
<dbReference type="Proteomes" id="UP000014984">
    <property type="component" value="Chromosome"/>
</dbReference>
<feature type="binding site" evidence="10">
    <location>
        <begin position="115"/>
        <end position="118"/>
    </location>
    <ligand>
        <name>GTP</name>
        <dbReference type="ChEBI" id="CHEBI:37565"/>
    </ligand>
</feature>
<sequence>MLKTGIILKIISEYAYVLFEKQVYECKSKGKLRHNNQKPTTGDFVTFEILDTNDFKGIIFEILKRKNELYRPRISNIDQVVIITSVKEPILNTYTLNKYLCFVESLELKPVLAFTKVDLVDINDEYLNLARKYEDIGYEIYLINNMIETDLEWKKFILSLEKKVSVFTGQTGTGKSTTLNHIIPNIFEKTQEISKSLNRGKHTTTKNELFIYKDGLIGDTPGFSSFEFKEMTPAMLATSLTYFKKILNKCKFNNCIHVNNTPGCQLIEDVKNNKFPKFIYEDYIKIQLELENEQLRRKY</sequence>
<dbReference type="CDD" id="cd01854">
    <property type="entry name" value="YjeQ_EngC"/>
    <property type="match status" value="1"/>
</dbReference>
<feature type="binding site" evidence="10">
    <location>
        <position position="255"/>
    </location>
    <ligand>
        <name>Zn(2+)</name>
        <dbReference type="ChEBI" id="CHEBI:29105"/>
    </ligand>
</feature>
<dbReference type="PATRIC" id="fig|1276220.3.peg.955"/>
<name>S5MCS5_9MOLU</name>
<dbReference type="GO" id="GO:0003924">
    <property type="term" value="F:GTPase activity"/>
    <property type="evidence" value="ECO:0007669"/>
    <property type="project" value="UniProtKB-UniRule"/>
</dbReference>
<evidence type="ECO:0000256" key="7">
    <source>
        <dbReference type="ARBA" id="ARBA00022833"/>
    </source>
</evidence>
<dbReference type="SUPFAM" id="SSF50249">
    <property type="entry name" value="Nucleic acid-binding proteins"/>
    <property type="match status" value="1"/>
</dbReference>
<evidence type="ECO:0000256" key="4">
    <source>
        <dbReference type="ARBA" id="ARBA00022730"/>
    </source>
</evidence>
<keyword evidence="4 10" id="KW-0699">rRNA-binding</keyword>
<evidence type="ECO:0000256" key="9">
    <source>
        <dbReference type="ARBA" id="ARBA00023134"/>
    </source>
</evidence>
<dbReference type="Gene3D" id="3.40.50.300">
    <property type="entry name" value="P-loop containing nucleotide triphosphate hydrolases"/>
    <property type="match status" value="1"/>
</dbReference>